<dbReference type="InterPro" id="IPR035929">
    <property type="entry name" value="CoaB-like_sf"/>
</dbReference>
<dbReference type="NCBIfam" id="TIGR00521">
    <property type="entry name" value="coaBC_dfp"/>
    <property type="match status" value="1"/>
</dbReference>
<dbReference type="InterPro" id="IPR007085">
    <property type="entry name" value="DNA/pantothenate-metab_flavo_C"/>
</dbReference>
<dbReference type="GO" id="GO:0010181">
    <property type="term" value="F:FMN binding"/>
    <property type="evidence" value="ECO:0007669"/>
    <property type="project" value="InterPro"/>
</dbReference>
<dbReference type="InterPro" id="IPR003382">
    <property type="entry name" value="Flavoprotein"/>
</dbReference>
<dbReference type="InterPro" id="IPR005252">
    <property type="entry name" value="CoaBC"/>
</dbReference>
<proteinExistence type="inferred from homology"/>
<dbReference type="SUPFAM" id="SSF52507">
    <property type="entry name" value="Homo-oligomeric flavin-containing Cys decarboxylases, HFCD"/>
    <property type="match status" value="1"/>
</dbReference>
<feature type="domain" description="Flavoprotein" evidence="3">
    <location>
        <begin position="10"/>
        <end position="178"/>
    </location>
</feature>
<dbReference type="HAMAP" id="MF_02225">
    <property type="entry name" value="CoaBC"/>
    <property type="match status" value="1"/>
</dbReference>
<evidence type="ECO:0000259" key="4">
    <source>
        <dbReference type="Pfam" id="PF04127"/>
    </source>
</evidence>
<dbReference type="Gene3D" id="3.40.50.1950">
    <property type="entry name" value="Flavin prenyltransferase-like"/>
    <property type="match status" value="1"/>
</dbReference>
<evidence type="ECO:0000256" key="2">
    <source>
        <dbReference type="ARBA" id="ARBA00023239"/>
    </source>
</evidence>
<dbReference type="PANTHER" id="PTHR14359">
    <property type="entry name" value="HOMO-OLIGOMERIC FLAVIN CONTAINING CYS DECARBOXYLASE FAMILY"/>
    <property type="match status" value="1"/>
</dbReference>
<dbReference type="PANTHER" id="PTHR14359:SF6">
    <property type="entry name" value="PHOSPHOPANTOTHENOYLCYSTEINE DECARBOXYLASE"/>
    <property type="match status" value="1"/>
</dbReference>
<dbReference type="EMBL" id="UINC01000961">
    <property type="protein sequence ID" value="SUZ65472.1"/>
    <property type="molecule type" value="Genomic_DNA"/>
</dbReference>
<dbReference type="SUPFAM" id="SSF102645">
    <property type="entry name" value="CoaB-like"/>
    <property type="match status" value="1"/>
</dbReference>
<sequence length="400" mass="43110">MVPMLSLTNKRVILGITGGIAAYKCAELTRLLAKAGAEVRVAMTKSAVEFITPLTMQALSGNRVHLDLLDTEAEAAMGHIELARWADLVMIAPATADFIARIVHSHADNILSALVLATSAPIAIAPAMNQAMWADDGTQANLQVLKERQFYIFGPGEGDQACGDVGLGRMLEPVELINLCAGLFEAGFLAGKKFIITGGPTQEALDPVRFISNRSSGKMAYALAEEAVGFGAQVILISGPVNIVRPDRVRRIDVVTASEMLDATLANIDNADVFISVAAVADYRPREIAPQKIKKKNKELQLALVRNPDIISEVAKLEHRPFVVGFAAETTDILENGRKKLKQKNLDLLFANNVSESFDSETIAVTAISKDQEQELPESNKNVVARKMLQLVAAQLDTAS</sequence>
<accession>A0A381PEP5</accession>
<dbReference type="GO" id="GO:0004632">
    <property type="term" value="F:phosphopantothenate--cysteine ligase activity"/>
    <property type="evidence" value="ECO:0007669"/>
    <property type="project" value="InterPro"/>
</dbReference>
<dbReference type="GO" id="GO:0015941">
    <property type="term" value="P:pantothenate catabolic process"/>
    <property type="evidence" value="ECO:0007669"/>
    <property type="project" value="InterPro"/>
</dbReference>
<evidence type="ECO:0000256" key="1">
    <source>
        <dbReference type="ARBA" id="ARBA00022793"/>
    </source>
</evidence>
<organism evidence="5">
    <name type="scientific">marine metagenome</name>
    <dbReference type="NCBI Taxonomy" id="408172"/>
    <lineage>
        <taxon>unclassified sequences</taxon>
        <taxon>metagenomes</taxon>
        <taxon>ecological metagenomes</taxon>
    </lineage>
</organism>
<dbReference type="Gene3D" id="3.40.50.10300">
    <property type="entry name" value="CoaB-like"/>
    <property type="match status" value="1"/>
</dbReference>
<reference evidence="5" key="1">
    <citation type="submission" date="2018-05" db="EMBL/GenBank/DDBJ databases">
        <authorList>
            <person name="Lanie J.A."/>
            <person name="Ng W.-L."/>
            <person name="Kazmierczak K.M."/>
            <person name="Andrzejewski T.M."/>
            <person name="Davidsen T.M."/>
            <person name="Wayne K.J."/>
            <person name="Tettelin H."/>
            <person name="Glass J.I."/>
            <person name="Rusch D."/>
            <person name="Podicherti R."/>
            <person name="Tsui H.-C.T."/>
            <person name="Winkler M.E."/>
        </authorList>
    </citation>
    <scope>NUCLEOTIDE SEQUENCE</scope>
</reference>
<protein>
    <submittedName>
        <fullName evidence="5">Uncharacterized protein</fullName>
    </submittedName>
</protein>
<keyword evidence="1" id="KW-0210">Decarboxylase</keyword>
<evidence type="ECO:0000259" key="3">
    <source>
        <dbReference type="Pfam" id="PF02441"/>
    </source>
</evidence>
<dbReference type="GO" id="GO:0004633">
    <property type="term" value="F:phosphopantothenoylcysteine decarboxylase activity"/>
    <property type="evidence" value="ECO:0007669"/>
    <property type="project" value="InterPro"/>
</dbReference>
<name>A0A381PEP5_9ZZZZ</name>
<gene>
    <name evidence="5" type="ORF">METZ01_LOCUS18326</name>
</gene>
<dbReference type="GO" id="GO:0015937">
    <property type="term" value="P:coenzyme A biosynthetic process"/>
    <property type="evidence" value="ECO:0007669"/>
    <property type="project" value="InterPro"/>
</dbReference>
<dbReference type="Pfam" id="PF02441">
    <property type="entry name" value="Flavoprotein"/>
    <property type="match status" value="1"/>
</dbReference>
<keyword evidence="2" id="KW-0456">Lyase</keyword>
<dbReference type="Pfam" id="PF04127">
    <property type="entry name" value="DFP"/>
    <property type="match status" value="1"/>
</dbReference>
<dbReference type="GO" id="GO:0071513">
    <property type="term" value="C:phosphopantothenoylcysteine decarboxylase complex"/>
    <property type="evidence" value="ECO:0007669"/>
    <property type="project" value="TreeGrafter"/>
</dbReference>
<dbReference type="InterPro" id="IPR036551">
    <property type="entry name" value="Flavin_trans-like"/>
</dbReference>
<feature type="domain" description="DNA/pantothenate metabolism flavoprotein C-terminal" evidence="4">
    <location>
        <begin position="189"/>
        <end position="394"/>
    </location>
</feature>
<dbReference type="AlphaFoldDB" id="A0A381PEP5"/>
<evidence type="ECO:0000313" key="5">
    <source>
        <dbReference type="EMBL" id="SUZ65472.1"/>
    </source>
</evidence>